<dbReference type="GO" id="GO:0005524">
    <property type="term" value="F:ATP binding"/>
    <property type="evidence" value="ECO:0007669"/>
    <property type="project" value="UniProtKB-KW"/>
</dbReference>
<evidence type="ECO:0000256" key="4">
    <source>
        <dbReference type="ARBA" id="ARBA00022840"/>
    </source>
</evidence>
<sequence>MHDGSGRILVQGLNKSFGPINAVQNLNFSVEPGSVTGFLGPNGSGKTTTLRMILGLVSPTAGGAFINGQPFSRLPNPATIVGAVLDSQGFHPGQTARTHLRCYTAALNLPDQQADQVLELVGLSSAATRKTGGFSLGMRQRLALATALLGNPQILILDEPANGLDPEGIAWLRGFLKSFASTGRTVLVSSHLLREMEHTVDNVVIVSRGQCVYNGDLEQLRAAQQSRVLVRTADPATLVETLRQSGIHAEYLPDGSLAVPGTDSKTVADLALGAGVAVHGMQEENLDLEQIFFQLTTGQYTGSAPQGPPQPGGPQPGGPQPGGPQPPQGAAQWGPGAPQQPSQQPSQQPPQQPPGTPPPGTPPPPDQGQGYQQVHPQQDQNNQGGNGGYGGNA</sequence>
<dbReference type="OrthoDB" id="9804819at2"/>
<keyword evidence="2" id="KW-0813">Transport</keyword>
<keyword evidence="4 7" id="KW-0067">ATP-binding</keyword>
<dbReference type="AlphaFoldDB" id="A0A1H1E1S9"/>
<dbReference type="InterPro" id="IPR027417">
    <property type="entry name" value="P-loop_NTPase"/>
</dbReference>
<name>A0A1H1E1S9_9ACTN</name>
<evidence type="ECO:0000259" key="6">
    <source>
        <dbReference type="PROSITE" id="PS50893"/>
    </source>
</evidence>
<feature type="compositionally biased region" description="Low complexity" evidence="5">
    <location>
        <begin position="367"/>
        <end position="383"/>
    </location>
</feature>
<evidence type="ECO:0000313" key="8">
    <source>
        <dbReference type="Proteomes" id="UP000199301"/>
    </source>
</evidence>
<dbReference type="PROSITE" id="PS50893">
    <property type="entry name" value="ABC_TRANSPORTER_2"/>
    <property type="match status" value="1"/>
</dbReference>
<evidence type="ECO:0000313" key="7">
    <source>
        <dbReference type="EMBL" id="SDQ82722.1"/>
    </source>
</evidence>
<dbReference type="SMART" id="SM00382">
    <property type="entry name" value="AAA"/>
    <property type="match status" value="1"/>
</dbReference>
<dbReference type="STRING" id="995062.SAMN04489718_2338"/>
<evidence type="ECO:0000256" key="5">
    <source>
        <dbReference type="SAM" id="MobiDB-lite"/>
    </source>
</evidence>
<feature type="compositionally biased region" description="Pro residues" evidence="5">
    <location>
        <begin position="306"/>
        <end position="327"/>
    </location>
</feature>
<protein>
    <submittedName>
        <fullName evidence="7">ABC-2 type transport system ATP-binding protein</fullName>
    </submittedName>
</protein>
<reference evidence="8" key="1">
    <citation type="submission" date="2016-10" db="EMBL/GenBank/DDBJ databases">
        <authorList>
            <person name="Varghese N."/>
            <person name="Submissions S."/>
        </authorList>
    </citation>
    <scope>NUCLEOTIDE SEQUENCE [LARGE SCALE GENOMIC DNA]</scope>
    <source>
        <strain evidence="8">DSM 45459</strain>
    </source>
</reference>
<keyword evidence="3" id="KW-0547">Nucleotide-binding</keyword>
<feature type="compositionally biased region" description="Pro residues" evidence="5">
    <location>
        <begin position="347"/>
        <end position="366"/>
    </location>
</feature>
<dbReference type="InterPro" id="IPR003439">
    <property type="entry name" value="ABC_transporter-like_ATP-bd"/>
</dbReference>
<evidence type="ECO:0000256" key="1">
    <source>
        <dbReference type="ARBA" id="ARBA00005417"/>
    </source>
</evidence>
<dbReference type="RefSeq" id="WP_092523783.1">
    <property type="nucleotide sequence ID" value="NZ_FNKO01000002.1"/>
</dbReference>
<accession>A0A1H1E1S9</accession>
<evidence type="ECO:0000256" key="3">
    <source>
        <dbReference type="ARBA" id="ARBA00022741"/>
    </source>
</evidence>
<dbReference type="PROSITE" id="PS00211">
    <property type="entry name" value="ABC_TRANSPORTER_1"/>
    <property type="match status" value="1"/>
</dbReference>
<gene>
    <name evidence="7" type="ORF">SAMN04489718_2338</name>
</gene>
<dbReference type="Proteomes" id="UP000199301">
    <property type="component" value="Unassembled WGS sequence"/>
</dbReference>
<keyword evidence="8" id="KW-1185">Reference proteome</keyword>
<comment type="similarity">
    <text evidence="1">Belongs to the ABC transporter superfamily.</text>
</comment>
<feature type="compositionally biased region" description="Gly residues" evidence="5">
    <location>
        <begin position="384"/>
        <end position="393"/>
    </location>
</feature>
<proteinExistence type="inferred from homology"/>
<dbReference type="EMBL" id="FNKO01000002">
    <property type="protein sequence ID" value="SDQ82722.1"/>
    <property type="molecule type" value="Genomic_DNA"/>
</dbReference>
<dbReference type="Gene3D" id="3.40.50.300">
    <property type="entry name" value="P-loop containing nucleotide triphosphate hydrolases"/>
    <property type="match status" value="1"/>
</dbReference>
<dbReference type="Pfam" id="PF00005">
    <property type="entry name" value="ABC_tran"/>
    <property type="match status" value="1"/>
</dbReference>
<feature type="domain" description="ABC transporter" evidence="6">
    <location>
        <begin position="8"/>
        <end position="233"/>
    </location>
</feature>
<dbReference type="InterPro" id="IPR017871">
    <property type="entry name" value="ABC_transporter-like_CS"/>
</dbReference>
<dbReference type="PANTHER" id="PTHR43335:SF4">
    <property type="entry name" value="ABC TRANSPORTER, ATP-BINDING PROTEIN"/>
    <property type="match status" value="1"/>
</dbReference>
<dbReference type="GO" id="GO:0016887">
    <property type="term" value="F:ATP hydrolysis activity"/>
    <property type="evidence" value="ECO:0007669"/>
    <property type="project" value="InterPro"/>
</dbReference>
<dbReference type="InterPro" id="IPR003593">
    <property type="entry name" value="AAA+_ATPase"/>
</dbReference>
<organism evidence="7 8">
    <name type="scientific">Actinopolyspora saharensis</name>
    <dbReference type="NCBI Taxonomy" id="995062"/>
    <lineage>
        <taxon>Bacteria</taxon>
        <taxon>Bacillati</taxon>
        <taxon>Actinomycetota</taxon>
        <taxon>Actinomycetes</taxon>
        <taxon>Actinopolysporales</taxon>
        <taxon>Actinopolysporaceae</taxon>
        <taxon>Actinopolyspora</taxon>
    </lineage>
</organism>
<feature type="region of interest" description="Disordered" evidence="5">
    <location>
        <begin position="299"/>
        <end position="393"/>
    </location>
</feature>
<dbReference type="PANTHER" id="PTHR43335">
    <property type="entry name" value="ABC TRANSPORTER, ATP-BINDING PROTEIN"/>
    <property type="match status" value="1"/>
</dbReference>
<evidence type="ECO:0000256" key="2">
    <source>
        <dbReference type="ARBA" id="ARBA00022448"/>
    </source>
</evidence>
<dbReference type="SUPFAM" id="SSF52540">
    <property type="entry name" value="P-loop containing nucleoside triphosphate hydrolases"/>
    <property type="match status" value="1"/>
</dbReference>
<feature type="compositionally biased region" description="Low complexity" evidence="5">
    <location>
        <begin position="328"/>
        <end position="346"/>
    </location>
</feature>